<dbReference type="OrthoDB" id="7867302at2"/>
<dbReference type="InterPro" id="IPR007138">
    <property type="entry name" value="ABM_dom"/>
</dbReference>
<dbReference type="Pfam" id="PF03992">
    <property type="entry name" value="ABM"/>
    <property type="match status" value="1"/>
</dbReference>
<evidence type="ECO:0000313" key="3">
    <source>
        <dbReference type="Proteomes" id="UP000257080"/>
    </source>
</evidence>
<keyword evidence="2" id="KW-0560">Oxidoreductase</keyword>
<protein>
    <submittedName>
        <fullName evidence="2">Antibiotic biosynthesis monooxygenase</fullName>
    </submittedName>
</protein>
<dbReference type="GO" id="GO:0004497">
    <property type="term" value="F:monooxygenase activity"/>
    <property type="evidence" value="ECO:0007669"/>
    <property type="project" value="UniProtKB-KW"/>
</dbReference>
<dbReference type="Gene3D" id="3.30.70.100">
    <property type="match status" value="1"/>
</dbReference>
<evidence type="ECO:0000313" key="2">
    <source>
        <dbReference type="EMBL" id="RFA29810.1"/>
    </source>
</evidence>
<dbReference type="EMBL" id="NBXE01000002">
    <property type="protein sequence ID" value="RFA29810.1"/>
    <property type="molecule type" value="Genomic_DNA"/>
</dbReference>
<dbReference type="Proteomes" id="UP000257080">
    <property type="component" value="Unassembled WGS sequence"/>
</dbReference>
<dbReference type="AlphaFoldDB" id="A0A3E0WEP6"/>
<proteinExistence type="predicted"/>
<keyword evidence="2" id="KW-0503">Monooxygenase</keyword>
<reference evidence="2 3" key="1">
    <citation type="submission" date="2017-04" db="EMBL/GenBank/DDBJ databases">
        <title>Comparative genome analysis of Subtercola boreus.</title>
        <authorList>
            <person name="Cho Y.-J."/>
            <person name="Cho A."/>
            <person name="Kim O.-S."/>
            <person name="Lee J.-I."/>
        </authorList>
    </citation>
    <scope>NUCLEOTIDE SEQUENCE [LARGE SCALE GENOMIC DNA]</scope>
    <source>
        <strain evidence="2 3">P28004</strain>
    </source>
</reference>
<comment type="caution">
    <text evidence="2">The sequence shown here is derived from an EMBL/GenBank/DDBJ whole genome shotgun (WGS) entry which is preliminary data.</text>
</comment>
<dbReference type="PROSITE" id="PS51725">
    <property type="entry name" value="ABM"/>
    <property type="match status" value="1"/>
</dbReference>
<gene>
    <name evidence="2" type="ORF">B7R25_01555</name>
</gene>
<evidence type="ECO:0000259" key="1">
    <source>
        <dbReference type="PROSITE" id="PS51725"/>
    </source>
</evidence>
<organism evidence="2 3">
    <name type="scientific">Subtercola boreus</name>
    <dbReference type="NCBI Taxonomy" id="120213"/>
    <lineage>
        <taxon>Bacteria</taxon>
        <taxon>Bacillati</taxon>
        <taxon>Actinomycetota</taxon>
        <taxon>Actinomycetes</taxon>
        <taxon>Micrococcales</taxon>
        <taxon>Microbacteriaceae</taxon>
        <taxon>Subtercola</taxon>
    </lineage>
</organism>
<feature type="domain" description="ABM" evidence="1">
    <location>
        <begin position="1"/>
        <end position="90"/>
    </location>
</feature>
<sequence>MTALLELRIKPESVDGALGVITEVLAATRAREGNLGVEVLVDAADESHITIVEHWESIEADNAYRAWRATDEGKSALGTIVASAPVLTVNTTAATL</sequence>
<dbReference type="InterPro" id="IPR011008">
    <property type="entry name" value="Dimeric_a/b-barrel"/>
</dbReference>
<dbReference type="SUPFAM" id="SSF54909">
    <property type="entry name" value="Dimeric alpha+beta barrel"/>
    <property type="match status" value="1"/>
</dbReference>
<name>A0A3E0WEP6_9MICO</name>
<accession>A0A3E0WEP6</accession>